<protein>
    <submittedName>
        <fullName evidence="1">Phosphodiesterase 10A</fullName>
    </submittedName>
</protein>
<dbReference type="EMBL" id="AGBW02009117">
    <property type="protein sequence ID" value="OWR51617.1"/>
    <property type="molecule type" value="Genomic_DNA"/>
</dbReference>
<dbReference type="KEGG" id="dpl:KGM_200639"/>
<keyword evidence="2" id="KW-1185">Reference proteome</keyword>
<gene>
    <name evidence="1" type="ORF">KGM_200639</name>
</gene>
<dbReference type="AlphaFoldDB" id="A0A212FD25"/>
<dbReference type="STRING" id="278856.A0A212FD25"/>
<dbReference type="InterPro" id="IPR023174">
    <property type="entry name" value="PDEase_CS"/>
</dbReference>
<evidence type="ECO:0000313" key="2">
    <source>
        <dbReference type="Proteomes" id="UP000007151"/>
    </source>
</evidence>
<dbReference type="SUPFAM" id="SSF109604">
    <property type="entry name" value="HD-domain/PDEase-like"/>
    <property type="match status" value="1"/>
</dbReference>
<dbReference type="Proteomes" id="UP000007151">
    <property type="component" value="Unassembled WGS sequence"/>
</dbReference>
<evidence type="ECO:0000313" key="1">
    <source>
        <dbReference type="EMBL" id="OWR51617.1"/>
    </source>
</evidence>
<comment type="caution">
    <text evidence="1">The sequence shown here is derived from an EMBL/GenBank/DDBJ whole genome shotgun (WGS) entry which is preliminary data.</text>
</comment>
<dbReference type="GO" id="GO:0004114">
    <property type="term" value="F:3',5'-cyclic-nucleotide phosphodiesterase activity"/>
    <property type="evidence" value="ECO:0007669"/>
    <property type="project" value="InterPro"/>
</dbReference>
<proteinExistence type="predicted"/>
<dbReference type="Gene3D" id="1.10.1300.10">
    <property type="entry name" value="3'5'-cyclic nucleotide phosphodiesterase, catalytic domain"/>
    <property type="match status" value="2"/>
</dbReference>
<dbReference type="InterPro" id="IPR036971">
    <property type="entry name" value="PDEase_catalytic_dom_sf"/>
</dbReference>
<name>A0A212FD25_DANPL</name>
<organism evidence="1 2">
    <name type="scientific">Danaus plexippus plexippus</name>
    <dbReference type="NCBI Taxonomy" id="278856"/>
    <lineage>
        <taxon>Eukaryota</taxon>
        <taxon>Metazoa</taxon>
        <taxon>Ecdysozoa</taxon>
        <taxon>Arthropoda</taxon>
        <taxon>Hexapoda</taxon>
        <taxon>Insecta</taxon>
        <taxon>Pterygota</taxon>
        <taxon>Neoptera</taxon>
        <taxon>Endopterygota</taxon>
        <taxon>Lepidoptera</taxon>
        <taxon>Glossata</taxon>
        <taxon>Ditrysia</taxon>
        <taxon>Papilionoidea</taxon>
        <taxon>Nymphalidae</taxon>
        <taxon>Danainae</taxon>
        <taxon>Danaini</taxon>
        <taxon>Danaina</taxon>
        <taxon>Danaus</taxon>
        <taxon>Danaus</taxon>
    </lineage>
</organism>
<dbReference type="PANTHER" id="PTHR11347">
    <property type="entry name" value="CYCLIC NUCLEOTIDE PHOSPHODIESTERASE"/>
    <property type="match status" value="1"/>
</dbReference>
<accession>A0A212FD25</accession>
<dbReference type="PROSITE" id="PS00126">
    <property type="entry name" value="PDEASE_I_1"/>
    <property type="match status" value="1"/>
</dbReference>
<dbReference type="GO" id="GO:0007165">
    <property type="term" value="P:signal transduction"/>
    <property type="evidence" value="ECO:0007669"/>
    <property type="project" value="InterPro"/>
</dbReference>
<reference evidence="1 2" key="1">
    <citation type="journal article" date="2011" name="Cell">
        <title>The monarch butterfly genome yields insights into long-distance migration.</title>
        <authorList>
            <person name="Zhan S."/>
            <person name="Merlin C."/>
            <person name="Boore J.L."/>
            <person name="Reppert S.M."/>
        </authorList>
    </citation>
    <scope>NUCLEOTIDE SEQUENCE [LARGE SCALE GENOMIC DNA]</scope>
    <source>
        <strain evidence="1">F-2</strain>
    </source>
</reference>
<dbReference type="PROSITE" id="PS51845">
    <property type="entry name" value="PDEASE_I_2"/>
    <property type="match status" value="1"/>
</dbReference>
<dbReference type="Pfam" id="PF00233">
    <property type="entry name" value="PDEase_I"/>
    <property type="match status" value="2"/>
</dbReference>
<dbReference type="InterPro" id="IPR002073">
    <property type="entry name" value="PDEase_catalytic_dom"/>
</dbReference>
<sequence>MLSGLCHDLDHPGYNNNFLSLCKHPLALMYRSSMLEYHHYFLAKKVIEDKKLLINVPLADRERILEEMKYDILCTDLAIYFQVRAQLTPLVAECCFDWTDNTHRSLLKGDKERRMGYTPLSMMDRRRSVNQPAEQIQFLSVVVLPCLLLLQNIFPNTAQLTENCRKTQEAWHEEIEIRGQKLWRQDDSIGSASRTRLMLKADSEIN</sequence>